<dbReference type="Proteomes" id="UP001595455">
    <property type="component" value="Unassembled WGS sequence"/>
</dbReference>
<sequence>MTTTTNNHSKLIDQVGGIEKAKAIIKGVPDGVDTYCCETGGYFKQLPIMKPCVNCIYLNYLRTAIEHHYYGRSEVEELAAYAELSQEKIEGVTTFDEWWKVNELKYDYVFPASRDAFKAGQKSKQAEIDRLEEWNSNQARSIKTYQGEDEDLKVLLQKLIDDEYTTMRPSMAYEIQKALRGERE</sequence>
<dbReference type="EMBL" id="PYIX02000115">
    <property type="protein sequence ID" value="RFC81391.1"/>
    <property type="molecule type" value="Genomic_DNA"/>
</dbReference>
<reference evidence="4" key="3">
    <citation type="journal article" date="2019" name="Int. J. Syst. Evol. Microbiol.">
        <title>The Global Catalogue of Microorganisms (GCM) 10K type strain sequencing project: providing services to taxonomists for standard genome sequencing and annotation.</title>
        <authorList>
            <consortium name="The Broad Institute Genomics Platform"/>
            <consortium name="The Broad Institute Genome Sequencing Center for Infectious Disease"/>
            <person name="Wu L."/>
            <person name="Ma J."/>
        </authorList>
    </citation>
    <scope>NUCLEOTIDE SEQUENCE [LARGE SCALE GENOMIC DNA]</scope>
    <source>
        <strain evidence="4">KCTC 62575</strain>
    </source>
</reference>
<dbReference type="AlphaFoldDB" id="A0A371YIV1"/>
<accession>A0A371YIV1</accession>
<evidence type="ECO:0000313" key="3">
    <source>
        <dbReference type="Proteomes" id="UP000240957"/>
    </source>
</evidence>
<proteinExistence type="predicted"/>
<evidence type="ECO:0000313" key="2">
    <source>
        <dbReference type="EMBL" id="RFC81391.1"/>
    </source>
</evidence>
<organism evidence="2 3">
    <name type="scientific">Acinetobacter sichuanensis</name>
    <dbReference type="NCBI Taxonomy" id="2136183"/>
    <lineage>
        <taxon>Bacteria</taxon>
        <taxon>Pseudomonadati</taxon>
        <taxon>Pseudomonadota</taxon>
        <taxon>Gammaproteobacteria</taxon>
        <taxon>Moraxellales</taxon>
        <taxon>Moraxellaceae</taxon>
        <taxon>Acinetobacter</taxon>
    </lineage>
</organism>
<protein>
    <submittedName>
        <fullName evidence="2">Uncharacterized protein</fullName>
    </submittedName>
</protein>
<keyword evidence="4" id="KW-1185">Reference proteome</keyword>
<gene>
    <name evidence="1" type="ORF">ACFODO_18220</name>
    <name evidence="2" type="ORF">C9E89_022125</name>
</gene>
<reference evidence="1" key="4">
    <citation type="submission" date="2024-09" db="EMBL/GenBank/DDBJ databases">
        <authorList>
            <person name="Sun Q."/>
            <person name="Mori K."/>
        </authorList>
    </citation>
    <scope>NUCLEOTIDE SEQUENCE</scope>
    <source>
        <strain evidence="1">KCTC 62575</strain>
    </source>
</reference>
<dbReference type="EMBL" id="JBHRSF010000103">
    <property type="protein sequence ID" value="MFC2997151.1"/>
    <property type="molecule type" value="Genomic_DNA"/>
</dbReference>
<reference evidence="2 3" key="2">
    <citation type="submission" date="2018-08" db="EMBL/GenBank/DDBJ databases">
        <title>The draft genome of Acinetobacter sichuanensis strain WCHAc060041.</title>
        <authorList>
            <person name="Qin J."/>
            <person name="Feng Y."/>
            <person name="Zong Z."/>
        </authorList>
    </citation>
    <scope>NUCLEOTIDE SEQUENCE [LARGE SCALE GENOMIC DNA]</scope>
    <source>
        <strain evidence="2 3">WCHAc060041</strain>
    </source>
</reference>
<name>A0A371YIV1_9GAMM</name>
<reference evidence="1" key="1">
    <citation type="journal article" date="2014" name="Int. J. Syst. Evol. Microbiol.">
        <title>Complete genome of a new Firmicutes species belonging to the dominant human colonic microbiota ('Ruminococcus bicirculans') reveals two chromosomes and a selective capacity to utilize plant glucans.</title>
        <authorList>
            <consortium name="NISC Comparative Sequencing Program"/>
            <person name="Wegmann U."/>
            <person name="Louis P."/>
            <person name="Goesmann A."/>
            <person name="Henrissat B."/>
            <person name="Duncan S.H."/>
            <person name="Flint H.J."/>
        </authorList>
    </citation>
    <scope>NUCLEOTIDE SEQUENCE</scope>
    <source>
        <strain evidence="1">KCTC 62575</strain>
    </source>
</reference>
<dbReference type="RefSeq" id="WP_107010244.1">
    <property type="nucleotide sequence ID" value="NZ_JBHRSF010000103.1"/>
</dbReference>
<dbReference type="Proteomes" id="UP000240957">
    <property type="component" value="Unassembled WGS sequence"/>
</dbReference>
<evidence type="ECO:0000313" key="1">
    <source>
        <dbReference type="EMBL" id="MFC2997151.1"/>
    </source>
</evidence>
<comment type="caution">
    <text evidence="2">The sequence shown here is derived from an EMBL/GenBank/DDBJ whole genome shotgun (WGS) entry which is preliminary data.</text>
</comment>
<dbReference type="OrthoDB" id="6713402at2"/>
<evidence type="ECO:0000313" key="4">
    <source>
        <dbReference type="Proteomes" id="UP001595455"/>
    </source>
</evidence>